<evidence type="ECO:0000256" key="1">
    <source>
        <dbReference type="ARBA" id="ARBA00022527"/>
    </source>
</evidence>
<organism evidence="6 7">
    <name type="scientific">Oceanospirillum multiglobuliferum</name>
    <dbReference type="NCBI Taxonomy" id="64969"/>
    <lineage>
        <taxon>Bacteria</taxon>
        <taxon>Pseudomonadati</taxon>
        <taxon>Pseudomonadota</taxon>
        <taxon>Gammaproteobacteria</taxon>
        <taxon>Oceanospirillales</taxon>
        <taxon>Oceanospirillaceae</taxon>
        <taxon>Oceanospirillum</taxon>
    </lineage>
</organism>
<dbReference type="GO" id="GO:0016776">
    <property type="term" value="F:phosphotransferase activity, phosphate group as acceptor"/>
    <property type="evidence" value="ECO:0007669"/>
    <property type="project" value="UniProtKB-UniRule"/>
</dbReference>
<dbReference type="NCBIfam" id="NF003742">
    <property type="entry name" value="PRK05339.1"/>
    <property type="match status" value="1"/>
</dbReference>
<dbReference type="PANTHER" id="PTHR31756:SF3">
    <property type="entry name" value="PYRUVATE, PHOSPHATE DIKINASE REGULATORY PROTEIN 1, CHLOROPLASTIC"/>
    <property type="match status" value="1"/>
</dbReference>
<comment type="catalytic activity">
    <reaction evidence="5">
        <text>[pyruvate, water dikinase] + ADP = [pyruvate, water dikinase]-phosphate + AMP + H(+)</text>
        <dbReference type="Rhea" id="RHEA:46020"/>
        <dbReference type="Rhea" id="RHEA-COMP:11425"/>
        <dbReference type="Rhea" id="RHEA-COMP:11426"/>
        <dbReference type="ChEBI" id="CHEBI:15378"/>
        <dbReference type="ChEBI" id="CHEBI:43176"/>
        <dbReference type="ChEBI" id="CHEBI:68546"/>
        <dbReference type="ChEBI" id="CHEBI:456215"/>
        <dbReference type="ChEBI" id="CHEBI:456216"/>
        <dbReference type="EC" id="2.7.11.33"/>
    </reaction>
</comment>
<comment type="caution">
    <text evidence="6">The sequence shown here is derived from an EMBL/GenBank/DDBJ whole genome shotgun (WGS) entry which is preliminary data.</text>
</comment>
<protein>
    <recommendedName>
        <fullName evidence="5">Putative phosphoenolpyruvate synthase regulatory protein</fullName>
        <shortName evidence="5">PEP synthase regulatory protein</shortName>
        <shortName evidence="5">PSRP</shortName>
        <ecNumber evidence="5">2.7.11.33</ecNumber>
        <ecNumber evidence="5">2.7.4.28</ecNumber>
    </recommendedName>
    <alternativeName>
        <fullName evidence="5">Pyruvate, water dikinase regulatory protein</fullName>
    </alternativeName>
</protein>
<accession>A0A1T4PU94</accession>
<keyword evidence="3 5" id="KW-0547">Nucleotide-binding</keyword>
<reference evidence="6 7" key="1">
    <citation type="submission" date="2017-01" db="EMBL/GenBank/DDBJ databases">
        <title>Genome Sequencing of a Marine Spirillum, Oceanospirillum multiglobuliferum ATCC 33336, from Japan.</title>
        <authorList>
            <person name="Carney J.G."/>
            <person name="Trachtenberg A.M."/>
            <person name="Rheaume B.A."/>
            <person name="Linnane J.D."/>
            <person name="Pitts N.L."/>
            <person name="Mykles D.L."/>
            <person name="Maclea K.S."/>
        </authorList>
    </citation>
    <scope>NUCLEOTIDE SEQUENCE [LARGE SCALE GENOMIC DNA]</scope>
    <source>
        <strain evidence="6 7">ATCC 33336</strain>
    </source>
</reference>
<dbReference type="STRING" id="64969.SAMN02745127_01607"/>
<sequence length="266" mass="30009">MKRTAFFISDGTGITVEALGRSLLGQFEHTEFVYVIKPFIDTVEKAGKLVHQINTVAEADGIRPIVVDTIVDDKVRLVLKDANAFMLDIFSTFLAPLEDELGSASSYSVGKSHSIAKDDQVYKDRIDSVHFAIDNDKADIILVGPSRCGKTPTCLYMALQFGIRAANYPLTEEDFEYGDLPKALRPYKHKLYGLTIEPERLAAIRNERRPDSRYSALNTCEAEVREVEMLYERYSIPYINTTHSSIEEISTRMMEQAGIERRTSPK</sequence>
<dbReference type="GO" id="GO:0004674">
    <property type="term" value="F:protein serine/threonine kinase activity"/>
    <property type="evidence" value="ECO:0007669"/>
    <property type="project" value="UniProtKB-UniRule"/>
</dbReference>
<dbReference type="AlphaFoldDB" id="A0A1T4PU94"/>
<evidence type="ECO:0000256" key="2">
    <source>
        <dbReference type="ARBA" id="ARBA00022679"/>
    </source>
</evidence>
<comment type="catalytic activity">
    <reaction evidence="5">
        <text>[pyruvate, water dikinase]-phosphate + phosphate + H(+) = [pyruvate, water dikinase] + diphosphate</text>
        <dbReference type="Rhea" id="RHEA:48580"/>
        <dbReference type="Rhea" id="RHEA-COMP:11425"/>
        <dbReference type="Rhea" id="RHEA-COMP:11426"/>
        <dbReference type="ChEBI" id="CHEBI:15378"/>
        <dbReference type="ChEBI" id="CHEBI:33019"/>
        <dbReference type="ChEBI" id="CHEBI:43176"/>
        <dbReference type="ChEBI" id="CHEBI:43474"/>
        <dbReference type="ChEBI" id="CHEBI:68546"/>
        <dbReference type="EC" id="2.7.4.28"/>
    </reaction>
</comment>
<evidence type="ECO:0000256" key="4">
    <source>
        <dbReference type="ARBA" id="ARBA00022777"/>
    </source>
</evidence>
<evidence type="ECO:0000313" key="7">
    <source>
        <dbReference type="Proteomes" id="UP000191418"/>
    </source>
</evidence>
<keyword evidence="7" id="KW-1185">Reference proteome</keyword>
<dbReference type="PANTHER" id="PTHR31756">
    <property type="entry name" value="PYRUVATE, PHOSPHATE DIKINASE REGULATORY PROTEIN 1, CHLOROPLASTIC"/>
    <property type="match status" value="1"/>
</dbReference>
<dbReference type="RefSeq" id="WP_078745207.1">
    <property type="nucleotide sequence ID" value="NZ_FUXG01000009.1"/>
</dbReference>
<dbReference type="HAMAP" id="MF_01062">
    <property type="entry name" value="PSRP"/>
    <property type="match status" value="1"/>
</dbReference>
<dbReference type="Pfam" id="PF03618">
    <property type="entry name" value="Kinase-PPPase"/>
    <property type="match status" value="1"/>
</dbReference>
<dbReference type="InterPro" id="IPR005177">
    <property type="entry name" value="Kinase-pyrophosphorylase"/>
</dbReference>
<dbReference type="GO" id="GO:0005524">
    <property type="term" value="F:ATP binding"/>
    <property type="evidence" value="ECO:0007669"/>
    <property type="project" value="InterPro"/>
</dbReference>
<proteinExistence type="inferred from homology"/>
<keyword evidence="6" id="KW-0670">Pyruvate</keyword>
<evidence type="ECO:0000313" key="6">
    <source>
        <dbReference type="EMBL" id="OPX55336.1"/>
    </source>
</evidence>
<dbReference type="GO" id="GO:0043531">
    <property type="term" value="F:ADP binding"/>
    <property type="evidence" value="ECO:0007669"/>
    <property type="project" value="UniProtKB-UniRule"/>
</dbReference>
<dbReference type="Proteomes" id="UP000191418">
    <property type="component" value="Unassembled WGS sequence"/>
</dbReference>
<keyword evidence="2 5" id="KW-0808">Transferase</keyword>
<dbReference type="EC" id="2.7.4.28" evidence="5"/>
<dbReference type="OrthoDB" id="9782201at2"/>
<gene>
    <name evidence="6" type="ORF">BTE48_09220</name>
</gene>
<dbReference type="EMBL" id="MTSM01000010">
    <property type="protein sequence ID" value="OPX55336.1"/>
    <property type="molecule type" value="Genomic_DNA"/>
</dbReference>
<evidence type="ECO:0000256" key="3">
    <source>
        <dbReference type="ARBA" id="ARBA00022741"/>
    </source>
</evidence>
<evidence type="ECO:0000256" key="5">
    <source>
        <dbReference type="HAMAP-Rule" id="MF_01062"/>
    </source>
</evidence>
<dbReference type="EC" id="2.7.11.33" evidence="5"/>
<comment type="similarity">
    <text evidence="5">Belongs to the pyruvate, phosphate/water dikinase regulatory protein family. PSRP subfamily.</text>
</comment>
<keyword evidence="1 5" id="KW-0723">Serine/threonine-protein kinase</keyword>
<comment type="function">
    <text evidence="5">Bifunctional serine/threonine kinase and phosphorylase involved in the regulation of the phosphoenolpyruvate synthase (PEPS) by catalyzing its phosphorylation/dephosphorylation.</text>
</comment>
<dbReference type="InterPro" id="IPR026530">
    <property type="entry name" value="PSRP"/>
</dbReference>
<feature type="binding site" evidence="5">
    <location>
        <begin position="144"/>
        <end position="151"/>
    </location>
    <ligand>
        <name>ADP</name>
        <dbReference type="ChEBI" id="CHEBI:456216"/>
    </ligand>
</feature>
<name>A0A1T4PU94_9GAMM</name>
<keyword evidence="4 5" id="KW-0418">Kinase</keyword>